<accession>A0A3M7SQG1</accession>
<dbReference type="EMBL" id="REGN01000923">
    <property type="protein sequence ID" value="RNA38101.1"/>
    <property type="molecule type" value="Genomic_DNA"/>
</dbReference>
<evidence type="ECO:0000313" key="1">
    <source>
        <dbReference type="EMBL" id="RNA38101.1"/>
    </source>
</evidence>
<dbReference type="Proteomes" id="UP000276133">
    <property type="component" value="Unassembled WGS sequence"/>
</dbReference>
<evidence type="ECO:0000313" key="2">
    <source>
        <dbReference type="Proteomes" id="UP000276133"/>
    </source>
</evidence>
<dbReference type="AlphaFoldDB" id="A0A3M7SQG1"/>
<sequence>MIFLMFSVNASNKPFLNISLTFLNNDRSKIDKNNILMLIFKKVFLFKLYTKLSSNKCYIFIRKFSSTICTEAIRTKRLKYNHYRVLKFENKY</sequence>
<proteinExistence type="predicted"/>
<organism evidence="1 2">
    <name type="scientific">Brachionus plicatilis</name>
    <name type="common">Marine rotifer</name>
    <name type="synonym">Brachionus muelleri</name>
    <dbReference type="NCBI Taxonomy" id="10195"/>
    <lineage>
        <taxon>Eukaryota</taxon>
        <taxon>Metazoa</taxon>
        <taxon>Spiralia</taxon>
        <taxon>Gnathifera</taxon>
        <taxon>Rotifera</taxon>
        <taxon>Eurotatoria</taxon>
        <taxon>Monogononta</taxon>
        <taxon>Pseudotrocha</taxon>
        <taxon>Ploima</taxon>
        <taxon>Brachionidae</taxon>
        <taxon>Brachionus</taxon>
    </lineage>
</organism>
<keyword evidence="2" id="KW-1185">Reference proteome</keyword>
<comment type="caution">
    <text evidence="1">The sequence shown here is derived from an EMBL/GenBank/DDBJ whole genome shotgun (WGS) entry which is preliminary data.</text>
</comment>
<protein>
    <submittedName>
        <fullName evidence="1">Uncharacterized protein</fullName>
    </submittedName>
</protein>
<reference evidence="1 2" key="1">
    <citation type="journal article" date="2018" name="Sci. Rep.">
        <title>Genomic signatures of local adaptation to the degree of environmental predictability in rotifers.</title>
        <authorList>
            <person name="Franch-Gras L."/>
            <person name="Hahn C."/>
            <person name="Garcia-Roger E.M."/>
            <person name="Carmona M.J."/>
            <person name="Serra M."/>
            <person name="Gomez A."/>
        </authorList>
    </citation>
    <scope>NUCLEOTIDE SEQUENCE [LARGE SCALE GENOMIC DNA]</scope>
    <source>
        <strain evidence="1">HYR1</strain>
    </source>
</reference>
<name>A0A3M7SQG1_BRAPC</name>
<gene>
    <name evidence="1" type="ORF">BpHYR1_037514</name>
</gene>